<name>A0A0D2PI06_HYPSF</name>
<evidence type="ECO:0000313" key="2">
    <source>
        <dbReference type="EMBL" id="KJA19670.1"/>
    </source>
</evidence>
<dbReference type="Gene3D" id="1.10.8.60">
    <property type="match status" value="1"/>
</dbReference>
<dbReference type="EMBL" id="KN817575">
    <property type="protein sequence ID" value="KJA19670.1"/>
    <property type="molecule type" value="Genomic_DNA"/>
</dbReference>
<dbReference type="FunFam" id="1.10.8.60:FF:000160">
    <property type="entry name" value="WGS project CABT00000000 data, contig 2.55"/>
    <property type="match status" value="1"/>
</dbReference>
<dbReference type="Proteomes" id="UP000054270">
    <property type="component" value="Unassembled WGS sequence"/>
</dbReference>
<reference evidence="3" key="1">
    <citation type="submission" date="2014-04" db="EMBL/GenBank/DDBJ databases">
        <title>Evolutionary Origins and Diversification of the Mycorrhizal Mutualists.</title>
        <authorList>
            <consortium name="DOE Joint Genome Institute"/>
            <consortium name="Mycorrhizal Genomics Consortium"/>
            <person name="Kohler A."/>
            <person name="Kuo A."/>
            <person name="Nagy L.G."/>
            <person name="Floudas D."/>
            <person name="Copeland A."/>
            <person name="Barry K.W."/>
            <person name="Cichocki N."/>
            <person name="Veneault-Fourrey C."/>
            <person name="LaButti K."/>
            <person name="Lindquist E.A."/>
            <person name="Lipzen A."/>
            <person name="Lundell T."/>
            <person name="Morin E."/>
            <person name="Murat C."/>
            <person name="Riley R."/>
            <person name="Ohm R."/>
            <person name="Sun H."/>
            <person name="Tunlid A."/>
            <person name="Henrissat B."/>
            <person name="Grigoriev I.V."/>
            <person name="Hibbett D.S."/>
            <person name="Martin F."/>
        </authorList>
    </citation>
    <scope>NUCLEOTIDE SEQUENCE [LARGE SCALE GENOMIC DNA]</scope>
    <source>
        <strain evidence="3">FD-334 SS-4</strain>
    </source>
</reference>
<feature type="region of interest" description="Disordered" evidence="1">
    <location>
        <begin position="249"/>
        <end position="276"/>
    </location>
</feature>
<evidence type="ECO:0000313" key="3">
    <source>
        <dbReference type="Proteomes" id="UP000054270"/>
    </source>
</evidence>
<evidence type="ECO:0000256" key="1">
    <source>
        <dbReference type="SAM" id="MobiDB-lite"/>
    </source>
</evidence>
<protein>
    <submittedName>
        <fullName evidence="2">Uncharacterized protein</fullName>
    </submittedName>
</protein>
<proteinExistence type="predicted"/>
<feature type="compositionally biased region" description="Polar residues" evidence="1">
    <location>
        <begin position="254"/>
        <end position="264"/>
    </location>
</feature>
<dbReference type="OrthoDB" id="2423195at2759"/>
<gene>
    <name evidence="2" type="ORF">HYPSUDRAFT_204408</name>
</gene>
<accession>A0A0D2PI06</accession>
<organism evidence="2 3">
    <name type="scientific">Hypholoma sublateritium (strain FD-334 SS-4)</name>
    <dbReference type="NCBI Taxonomy" id="945553"/>
    <lineage>
        <taxon>Eukaryota</taxon>
        <taxon>Fungi</taxon>
        <taxon>Dikarya</taxon>
        <taxon>Basidiomycota</taxon>
        <taxon>Agaricomycotina</taxon>
        <taxon>Agaricomycetes</taxon>
        <taxon>Agaricomycetidae</taxon>
        <taxon>Agaricales</taxon>
        <taxon>Agaricineae</taxon>
        <taxon>Strophariaceae</taxon>
        <taxon>Hypholoma</taxon>
    </lineage>
</organism>
<sequence length="276" mass="30138">MASTTLVPTVPGIDACPGPYQPQYRRPQQLTLAGTRAATFNGEVIVKNPSDFVGAVLGASEANTKAILDNAVGKAYMLYQGGSDSGGSLNQFKTTVIDTMVAEIQSVPGEDRCVLMLGYMDQMLDMFQDYEDEELLAMFEGVIARTFQGRMKVKDGVGGLYGRIAIRRLARHRGTPGFGNACDVQTMFDRVRGWQADRLNKTRRVGGRADDFLFTAEDLIGPDLSQAAQPCLRRRSVPATDQRTYWILAPRTPGSHSGTPQAHGSSRRLPLVTSYP</sequence>
<dbReference type="STRING" id="945553.A0A0D2PI06"/>
<keyword evidence="3" id="KW-1185">Reference proteome</keyword>
<dbReference type="AlphaFoldDB" id="A0A0D2PI06"/>